<name>A0A644ZZQ6_9ZZZZ</name>
<dbReference type="Pfam" id="PF13624">
    <property type="entry name" value="SurA_N_3"/>
    <property type="match status" value="1"/>
</dbReference>
<dbReference type="Gene3D" id="1.10.4030.10">
    <property type="entry name" value="Porin chaperone SurA, peptide-binding domain"/>
    <property type="match status" value="1"/>
</dbReference>
<dbReference type="PROSITE" id="PS50198">
    <property type="entry name" value="PPIC_PPIASE_2"/>
    <property type="match status" value="1"/>
</dbReference>
<dbReference type="AlphaFoldDB" id="A0A644ZZQ6"/>
<dbReference type="Gene3D" id="3.10.50.40">
    <property type="match status" value="1"/>
</dbReference>
<dbReference type="EC" id="5.2.1.8" evidence="2"/>
<dbReference type="Pfam" id="PF00639">
    <property type="entry name" value="Rotamase"/>
    <property type="match status" value="1"/>
</dbReference>
<proteinExistence type="predicted"/>
<keyword evidence="3" id="KW-0732">Signal</keyword>
<sequence>MRTQALNLLVEEKIILKKAEELGVTPTQEEIDEEVQKYIDSMKTNYGGDEGFNSALESAGMTLDEFKTNVTSSMKSQLATTKVTEEIFKDVSITDEEIGTYYEENKEGFSEANVSHILISDETKAKEVRERAVNGEDFATLAKELSEDTGTKEAGGSLGVVKYNSTQYVQEFMDGLKALKEGEVSEPVKSQFGYHIIKATDVKNKTLEESKDTIKTTLENEKKNEVYKNSIEQWKKDYKVKTYEDKL</sequence>
<evidence type="ECO:0000256" key="4">
    <source>
        <dbReference type="ARBA" id="ARBA00023110"/>
    </source>
</evidence>
<dbReference type="GO" id="GO:0003755">
    <property type="term" value="F:peptidyl-prolyl cis-trans isomerase activity"/>
    <property type="evidence" value="ECO:0007669"/>
    <property type="project" value="UniProtKB-KW"/>
</dbReference>
<keyword evidence="5 7" id="KW-0413">Isomerase</keyword>
<evidence type="ECO:0000256" key="3">
    <source>
        <dbReference type="ARBA" id="ARBA00022729"/>
    </source>
</evidence>
<dbReference type="InterPro" id="IPR023058">
    <property type="entry name" value="PPIase_PpiC_CS"/>
</dbReference>
<evidence type="ECO:0000259" key="6">
    <source>
        <dbReference type="PROSITE" id="PS50198"/>
    </source>
</evidence>
<comment type="caution">
    <text evidence="7">The sequence shown here is derived from an EMBL/GenBank/DDBJ whole genome shotgun (WGS) entry which is preliminary data.</text>
</comment>
<dbReference type="EMBL" id="VSSQ01011156">
    <property type="protein sequence ID" value="MPM46136.1"/>
    <property type="molecule type" value="Genomic_DNA"/>
</dbReference>
<protein>
    <recommendedName>
        <fullName evidence="2">peptidylprolyl isomerase</fullName>
        <ecNumber evidence="2">5.2.1.8</ecNumber>
    </recommendedName>
</protein>
<evidence type="ECO:0000313" key="7">
    <source>
        <dbReference type="EMBL" id="MPM46136.1"/>
    </source>
</evidence>
<evidence type="ECO:0000256" key="2">
    <source>
        <dbReference type="ARBA" id="ARBA00013194"/>
    </source>
</evidence>
<keyword evidence="4" id="KW-0697">Rotamase</keyword>
<dbReference type="PROSITE" id="PS01096">
    <property type="entry name" value="PPIC_PPIASE_1"/>
    <property type="match status" value="1"/>
</dbReference>
<comment type="catalytic activity">
    <reaction evidence="1">
        <text>[protein]-peptidylproline (omega=180) = [protein]-peptidylproline (omega=0)</text>
        <dbReference type="Rhea" id="RHEA:16237"/>
        <dbReference type="Rhea" id="RHEA-COMP:10747"/>
        <dbReference type="Rhea" id="RHEA-COMP:10748"/>
        <dbReference type="ChEBI" id="CHEBI:83833"/>
        <dbReference type="ChEBI" id="CHEBI:83834"/>
        <dbReference type="EC" id="5.2.1.8"/>
    </reaction>
</comment>
<dbReference type="SUPFAM" id="SSF54534">
    <property type="entry name" value="FKBP-like"/>
    <property type="match status" value="1"/>
</dbReference>
<feature type="domain" description="PpiC" evidence="6">
    <location>
        <begin position="109"/>
        <end position="201"/>
    </location>
</feature>
<dbReference type="PANTHER" id="PTHR47245">
    <property type="entry name" value="PEPTIDYLPROLYL ISOMERASE"/>
    <property type="match status" value="1"/>
</dbReference>
<dbReference type="InterPro" id="IPR050245">
    <property type="entry name" value="PrsA_foldase"/>
</dbReference>
<dbReference type="InterPro" id="IPR046357">
    <property type="entry name" value="PPIase_dom_sf"/>
</dbReference>
<dbReference type="InterPro" id="IPR000297">
    <property type="entry name" value="PPIase_PpiC"/>
</dbReference>
<reference evidence="7" key="1">
    <citation type="submission" date="2019-08" db="EMBL/GenBank/DDBJ databases">
        <authorList>
            <person name="Kucharzyk K."/>
            <person name="Murdoch R.W."/>
            <person name="Higgins S."/>
            <person name="Loffler F."/>
        </authorList>
    </citation>
    <scope>NUCLEOTIDE SEQUENCE</scope>
</reference>
<dbReference type="PANTHER" id="PTHR47245:SF1">
    <property type="entry name" value="FOLDASE PROTEIN PRSA"/>
    <property type="match status" value="1"/>
</dbReference>
<evidence type="ECO:0000256" key="5">
    <source>
        <dbReference type="ARBA" id="ARBA00023235"/>
    </source>
</evidence>
<organism evidence="7">
    <name type="scientific">bioreactor metagenome</name>
    <dbReference type="NCBI Taxonomy" id="1076179"/>
    <lineage>
        <taxon>unclassified sequences</taxon>
        <taxon>metagenomes</taxon>
        <taxon>ecological metagenomes</taxon>
    </lineage>
</organism>
<evidence type="ECO:0000256" key="1">
    <source>
        <dbReference type="ARBA" id="ARBA00000971"/>
    </source>
</evidence>
<gene>
    <name evidence="7" type="primary">prsA1_3</name>
    <name evidence="7" type="ORF">SDC9_92834</name>
</gene>
<accession>A0A644ZZQ6</accession>